<dbReference type="Proteomes" id="UP001056778">
    <property type="component" value="Chromosome 7"/>
</dbReference>
<name>A0ACB9SRF9_HOLOL</name>
<keyword evidence="2" id="KW-1185">Reference proteome</keyword>
<protein>
    <submittedName>
        <fullName evidence="1">Aldehyde dehydrogenase-related</fullName>
    </submittedName>
</protein>
<organism evidence="1 2">
    <name type="scientific">Holotrichia oblita</name>
    <name type="common">Chafer beetle</name>
    <dbReference type="NCBI Taxonomy" id="644536"/>
    <lineage>
        <taxon>Eukaryota</taxon>
        <taxon>Metazoa</taxon>
        <taxon>Ecdysozoa</taxon>
        <taxon>Arthropoda</taxon>
        <taxon>Hexapoda</taxon>
        <taxon>Insecta</taxon>
        <taxon>Pterygota</taxon>
        <taxon>Neoptera</taxon>
        <taxon>Endopterygota</taxon>
        <taxon>Coleoptera</taxon>
        <taxon>Polyphaga</taxon>
        <taxon>Scarabaeiformia</taxon>
        <taxon>Scarabaeidae</taxon>
        <taxon>Melolonthinae</taxon>
        <taxon>Holotrichia</taxon>
    </lineage>
</organism>
<proteinExistence type="predicted"/>
<reference evidence="1" key="1">
    <citation type="submission" date="2022-04" db="EMBL/GenBank/DDBJ databases">
        <title>Chromosome-scale genome assembly of Holotrichia oblita Faldermann.</title>
        <authorList>
            <person name="Rongchong L."/>
        </authorList>
    </citation>
    <scope>NUCLEOTIDE SEQUENCE</scope>
    <source>
        <strain evidence="1">81SQS9</strain>
    </source>
</reference>
<sequence length="227" mass="24839">MNNNRVQAIFYNNEWHKAKNEKIIKVYNPATGEAVAEVQAAGKEDVDAAVSAASKAFEYESHWRIMNASQRGKLLYKLAELVEKDAVLLASLETLNNGIPYVYAYSSLLKLTIRTLKYFAGWADKYHAKTIPMDGNFFCYTRHEPIGVCAGIVPWNVPILSLISKLAPAVALGNTIVLKPSQLTPLTALHVAKLTKKAGFPPGVINVTVGGADVGESLCKHPKVLYP</sequence>
<dbReference type="EMBL" id="CM043021">
    <property type="protein sequence ID" value="KAI4457737.1"/>
    <property type="molecule type" value="Genomic_DNA"/>
</dbReference>
<evidence type="ECO:0000313" key="2">
    <source>
        <dbReference type="Proteomes" id="UP001056778"/>
    </source>
</evidence>
<evidence type="ECO:0000313" key="1">
    <source>
        <dbReference type="EMBL" id="KAI4457737.1"/>
    </source>
</evidence>
<gene>
    <name evidence="1" type="ORF">MML48_7g00001759</name>
</gene>
<comment type="caution">
    <text evidence="1">The sequence shown here is derived from an EMBL/GenBank/DDBJ whole genome shotgun (WGS) entry which is preliminary data.</text>
</comment>
<accession>A0ACB9SRF9</accession>